<evidence type="ECO:0000313" key="2">
    <source>
        <dbReference type="EMBL" id="TWI49215.1"/>
    </source>
</evidence>
<comment type="caution">
    <text evidence="2">The sequence shown here is derived from an EMBL/GenBank/DDBJ whole genome shotgun (WGS) entry which is preliminary data.</text>
</comment>
<evidence type="ECO:0000256" key="1">
    <source>
        <dbReference type="SAM" id="SignalP"/>
    </source>
</evidence>
<proteinExistence type="predicted"/>
<evidence type="ECO:0000313" key="3">
    <source>
        <dbReference type="Proteomes" id="UP000321392"/>
    </source>
</evidence>
<dbReference type="Gene3D" id="2.60.40.10">
    <property type="entry name" value="Immunoglobulins"/>
    <property type="match status" value="1"/>
</dbReference>
<dbReference type="AlphaFoldDB" id="A0A562PXR1"/>
<feature type="chain" id="PRO_5021894090" description="Ig-like domain-containing protein" evidence="1">
    <location>
        <begin position="27"/>
        <end position="1106"/>
    </location>
</feature>
<evidence type="ECO:0008006" key="4">
    <source>
        <dbReference type="Google" id="ProtNLM"/>
    </source>
</evidence>
<gene>
    <name evidence="2" type="ORF">IQ02_01204</name>
</gene>
<dbReference type="InterPro" id="IPR013783">
    <property type="entry name" value="Ig-like_fold"/>
</dbReference>
<accession>A0A562PXR1</accession>
<name>A0A562PXR1_9FLAO</name>
<dbReference type="RefSeq" id="WP_146841107.1">
    <property type="nucleotide sequence ID" value="NZ_VLKX01000004.1"/>
</dbReference>
<organism evidence="2 3">
    <name type="scientific">Flavobacterium glaciei</name>
    <dbReference type="NCBI Taxonomy" id="386300"/>
    <lineage>
        <taxon>Bacteria</taxon>
        <taxon>Pseudomonadati</taxon>
        <taxon>Bacteroidota</taxon>
        <taxon>Flavobacteriia</taxon>
        <taxon>Flavobacteriales</taxon>
        <taxon>Flavobacteriaceae</taxon>
        <taxon>Flavobacterium</taxon>
    </lineage>
</organism>
<dbReference type="Proteomes" id="UP000321392">
    <property type="component" value="Unassembled WGS sequence"/>
</dbReference>
<protein>
    <recommendedName>
        <fullName evidence="4">Ig-like domain-containing protein</fullName>
    </recommendedName>
</protein>
<sequence>MKILLHKYLYLVFVTITFFCFSSLYAQCPATGSYNVNSSQNWNDITAMGICSPLLVTPNSTFNGNVSINYSGSNNNLNFNVNNLTINGNLVITSTANGNVFTIEANTTLTIIGNLGDATNNNIQYFLQPGAVLIVTGTIFGKNGNTVGGTGGTLSAGNLDFQGDFNCAAGGCPVINTSTCTESGTVCTVNNNTQICTTNYGGVVSSDQTSCIGFNPAPITASGFSGRILRWESSNNGTTWTGINSVSATYDPPAITSTTFYRVVILNTISGSCISYSTVARAIVGSNSVGAPSVLPTVCVGTLLPNITHATTGATGIANNGISGANGLPAGVNAVWAANSITISGTPTASGTFNYSIPLTGGCGTALNATGTIVVTSNKTVSVASSNPIVCIGLLMSSINHTTVGATGIAGNGLSGANGLPVGVNAIWLGNVITISGTPTESGVFNYSIPLLGGCGIVNATGTITVNLNLSPSVSITASLSGIICPGTSVTFTATTLNGGTPTYQWQNNGVDIVGATNPTYTSSTLLNNNVITVRMIPSSTCGSTLPIISNAVTIISKVNRWNGTAWSTGSPPDISEQIIFEGNFNQNVDLECCSCIITGTSSVTISSNRTFLVTNEISIPVGASLIFENNASLVQTNDAAAANSGNITYKRRTNIINKFDYTYWSSPVFNQRLLDVSPNTLFDKFFSFNASTDTWQPESTSNSMLVGKGYIIRGPQFFPAPNPPSGIHEAIFVGRPNNGIIGISIPFISSDTSNLIGNPYPSAIDADLFLAANNLILDGTLYFWTHNSPPSNAIPGDATYNYTSDDYASYNGVGGVATLPAFLGGVTPSGKIAAGQAFFATGIAAGTAVFNNGMRVSGGASGENNSQFFKTNNTKSKGTNSVEKHRIWLNLTNTQGAFKQMLVGYVTNATNGFDKAYDGQSFDGNEFIDFYSINDDKNLTIQGRSLPFDKNDEVALGYSSTIEGAFSISIDQTDGILASEDVFIEDKTTNTIKNLKEGAYNFSTKAGSFNDRFVLRYKDKTLGIDDFDKTENQVLISKDKNELKIKSELESLKRITVFDLLGRKVFDKEVINSNEFSISNSTLNKQIVIVKVMLINGKVISKKVF</sequence>
<reference evidence="2 3" key="1">
    <citation type="journal article" date="2015" name="Stand. Genomic Sci.">
        <title>Genomic Encyclopedia of Bacterial and Archaeal Type Strains, Phase III: the genomes of soil and plant-associated and newly described type strains.</title>
        <authorList>
            <person name="Whitman W.B."/>
            <person name="Woyke T."/>
            <person name="Klenk H.P."/>
            <person name="Zhou Y."/>
            <person name="Lilburn T.G."/>
            <person name="Beck B.J."/>
            <person name="De Vos P."/>
            <person name="Vandamme P."/>
            <person name="Eisen J.A."/>
            <person name="Garrity G."/>
            <person name="Hugenholtz P."/>
            <person name="Kyrpides N.C."/>
        </authorList>
    </citation>
    <scope>NUCLEOTIDE SEQUENCE [LARGE SCALE GENOMIC DNA]</scope>
    <source>
        <strain evidence="2 3">CGMCC 1.5380</strain>
    </source>
</reference>
<feature type="signal peptide" evidence="1">
    <location>
        <begin position="1"/>
        <end position="26"/>
    </location>
</feature>
<dbReference type="EMBL" id="VLKX01000004">
    <property type="protein sequence ID" value="TWI49215.1"/>
    <property type="molecule type" value="Genomic_DNA"/>
</dbReference>
<dbReference type="NCBIfam" id="NF033708">
    <property type="entry name" value="T9SS_Cterm_ChiA"/>
    <property type="match status" value="1"/>
</dbReference>
<keyword evidence="1" id="KW-0732">Signal</keyword>